<dbReference type="InterPro" id="IPR027417">
    <property type="entry name" value="P-loop_NTPase"/>
</dbReference>
<proteinExistence type="predicted"/>
<dbReference type="Proteomes" id="UP000176628">
    <property type="component" value="Unassembled WGS sequence"/>
</dbReference>
<dbReference type="Pfam" id="PF01381">
    <property type="entry name" value="HTH_3"/>
    <property type="match status" value="1"/>
</dbReference>
<name>A0A1F5G1T2_9BACT</name>
<comment type="caution">
    <text evidence="2">The sequence shown here is derived from an EMBL/GenBank/DDBJ whole genome shotgun (WGS) entry which is preliminary data.</text>
</comment>
<accession>A0A1F5G1T2</accession>
<dbReference type="InterPro" id="IPR010982">
    <property type="entry name" value="Lambda_DNA-bd_dom_sf"/>
</dbReference>
<dbReference type="Gene3D" id="1.10.260.40">
    <property type="entry name" value="lambda repressor-like DNA-binding domains"/>
    <property type="match status" value="1"/>
</dbReference>
<dbReference type="InterPro" id="IPR031314">
    <property type="entry name" value="DNK_dom"/>
</dbReference>
<dbReference type="EMBL" id="MFAV01000045">
    <property type="protein sequence ID" value="OGD85764.1"/>
    <property type="molecule type" value="Genomic_DNA"/>
</dbReference>
<evidence type="ECO:0000313" key="3">
    <source>
        <dbReference type="Proteomes" id="UP000176628"/>
    </source>
</evidence>
<protein>
    <recommendedName>
        <fullName evidence="1">HTH cro/C1-type domain-containing protein</fullName>
    </recommendedName>
</protein>
<gene>
    <name evidence="2" type="ORF">A2Z23_02625</name>
</gene>
<dbReference type="Gene3D" id="3.40.50.300">
    <property type="entry name" value="P-loop containing nucleotide triphosphate hydrolases"/>
    <property type="match status" value="1"/>
</dbReference>
<dbReference type="GO" id="GO:0003677">
    <property type="term" value="F:DNA binding"/>
    <property type="evidence" value="ECO:0007669"/>
    <property type="project" value="InterPro"/>
</dbReference>
<dbReference type="GO" id="GO:0019136">
    <property type="term" value="F:deoxynucleoside kinase activity"/>
    <property type="evidence" value="ECO:0007669"/>
    <property type="project" value="TreeGrafter"/>
</dbReference>
<dbReference type="CDD" id="cd00093">
    <property type="entry name" value="HTH_XRE"/>
    <property type="match status" value="1"/>
</dbReference>
<evidence type="ECO:0000259" key="1">
    <source>
        <dbReference type="PROSITE" id="PS50943"/>
    </source>
</evidence>
<dbReference type="PROSITE" id="PS50943">
    <property type="entry name" value="HTH_CROC1"/>
    <property type="match status" value="1"/>
</dbReference>
<sequence>MSSTNKLRNTIGNKVRTAREEKGLSQKELGKKTDYSAVTISQLESGQFRISIESLAKIARALQKSLTYFLPEQLPFFHVIVSGNIGVGKREWIKILAKEFDGKAILADIDKNPYLSKFYKDMRRWALQSELYFLMENFRLQKKIAKSTAPVFQGESFHEQFRVFIQALYELKILTTHDYRTFENMYKSLIELIPKPNLIIYLKASVPYLLKQIEAKGASFEKKLTVPYLTKMNAKYQTWIKTFDLAPVLVFNVEKVNLKNPKDLEKVAEQIKLAI</sequence>
<dbReference type="SUPFAM" id="SSF47413">
    <property type="entry name" value="lambda repressor-like DNA-binding domains"/>
    <property type="match status" value="1"/>
</dbReference>
<dbReference type="InterPro" id="IPR001387">
    <property type="entry name" value="Cro/C1-type_HTH"/>
</dbReference>
<organism evidence="2 3">
    <name type="scientific">Candidatus Curtissbacteria bacterium RBG_16_39_7</name>
    <dbReference type="NCBI Taxonomy" id="1797707"/>
    <lineage>
        <taxon>Bacteria</taxon>
        <taxon>Candidatus Curtissiibacteriota</taxon>
    </lineage>
</organism>
<reference evidence="2 3" key="1">
    <citation type="journal article" date="2016" name="Nat. Commun.">
        <title>Thousands of microbial genomes shed light on interconnected biogeochemical processes in an aquifer system.</title>
        <authorList>
            <person name="Anantharaman K."/>
            <person name="Brown C.T."/>
            <person name="Hug L.A."/>
            <person name="Sharon I."/>
            <person name="Castelle C.J."/>
            <person name="Probst A.J."/>
            <person name="Thomas B.C."/>
            <person name="Singh A."/>
            <person name="Wilkins M.J."/>
            <person name="Karaoz U."/>
            <person name="Brodie E.L."/>
            <person name="Williams K.H."/>
            <person name="Hubbard S.S."/>
            <person name="Banfield J.F."/>
        </authorList>
    </citation>
    <scope>NUCLEOTIDE SEQUENCE [LARGE SCALE GENOMIC DNA]</scope>
</reference>
<evidence type="ECO:0000313" key="2">
    <source>
        <dbReference type="EMBL" id="OGD85764.1"/>
    </source>
</evidence>
<dbReference type="InterPro" id="IPR050566">
    <property type="entry name" value="Deoxyribonucleoside_kinase"/>
</dbReference>
<dbReference type="SMART" id="SM00530">
    <property type="entry name" value="HTH_XRE"/>
    <property type="match status" value="1"/>
</dbReference>
<dbReference type="SUPFAM" id="SSF52540">
    <property type="entry name" value="P-loop containing nucleoside triphosphate hydrolases"/>
    <property type="match status" value="1"/>
</dbReference>
<feature type="domain" description="HTH cro/C1-type" evidence="1">
    <location>
        <begin position="15"/>
        <end position="69"/>
    </location>
</feature>
<dbReference type="PANTHER" id="PTHR10513:SF35">
    <property type="entry name" value="DEOXYADENOSINE KINASE"/>
    <property type="match status" value="1"/>
</dbReference>
<dbReference type="AlphaFoldDB" id="A0A1F5G1T2"/>
<dbReference type="GO" id="GO:0005737">
    <property type="term" value="C:cytoplasm"/>
    <property type="evidence" value="ECO:0007669"/>
    <property type="project" value="TreeGrafter"/>
</dbReference>
<dbReference type="Pfam" id="PF01712">
    <property type="entry name" value="dNK"/>
    <property type="match status" value="1"/>
</dbReference>
<dbReference type="PANTHER" id="PTHR10513">
    <property type="entry name" value="DEOXYNUCLEOSIDE KINASE"/>
    <property type="match status" value="1"/>
</dbReference>